<evidence type="ECO:0000256" key="1">
    <source>
        <dbReference type="SAM" id="SignalP"/>
    </source>
</evidence>
<dbReference type="Proteomes" id="UP001596495">
    <property type="component" value="Unassembled WGS sequence"/>
</dbReference>
<name>A0ABW2RDJ0_9BURK</name>
<dbReference type="PANTHER" id="PTHR11102">
    <property type="entry name" value="SEL-1-LIKE PROTEIN"/>
    <property type="match status" value="1"/>
</dbReference>
<dbReference type="Pfam" id="PF08238">
    <property type="entry name" value="Sel1"/>
    <property type="match status" value="2"/>
</dbReference>
<evidence type="ECO:0000313" key="3">
    <source>
        <dbReference type="Proteomes" id="UP001596495"/>
    </source>
</evidence>
<dbReference type="EMBL" id="JBHTBX010000014">
    <property type="protein sequence ID" value="MFC7436178.1"/>
    <property type="molecule type" value="Genomic_DNA"/>
</dbReference>
<dbReference type="SMART" id="SM00671">
    <property type="entry name" value="SEL1"/>
    <property type="match status" value="2"/>
</dbReference>
<evidence type="ECO:0000313" key="2">
    <source>
        <dbReference type="EMBL" id="MFC7436178.1"/>
    </source>
</evidence>
<protein>
    <submittedName>
        <fullName evidence="2">Tetratricopeptide repeat protein</fullName>
    </submittedName>
</protein>
<dbReference type="RefSeq" id="WP_382259630.1">
    <property type="nucleotide sequence ID" value="NZ_JBHTBX010000014.1"/>
</dbReference>
<keyword evidence="3" id="KW-1185">Reference proteome</keyword>
<feature type="chain" id="PRO_5045811121" evidence="1">
    <location>
        <begin position="24"/>
        <end position="400"/>
    </location>
</feature>
<accession>A0ABW2RDJ0</accession>
<gene>
    <name evidence="2" type="ORF">ACFQNJ_16850</name>
</gene>
<dbReference type="InterPro" id="IPR011990">
    <property type="entry name" value="TPR-like_helical_dom_sf"/>
</dbReference>
<dbReference type="InterPro" id="IPR050767">
    <property type="entry name" value="Sel1_AlgK"/>
</dbReference>
<proteinExistence type="predicted"/>
<sequence>MKMLPRCRTALLILSVGSLQLQATELTSQEPLRIPAPVMDGMTIPPSSDPGLKLDVPMASPIQVSREKAEPLRVSPLADPWVTAEVERLKAQVARGEAAPKGSKANPQRRRSAAEAAWWLGLIYFHGAGVQQNAPQARQWFQRAHELGHPLAAAGLALCEIDGCASPPNPAAARPWIEQLKKADSPRALYLAWLADYRMAPIEMATGAGPGAAPTVTLPFRDQLLKAANAGDPHALIETGLELAAMRQWPEALRQFQRAAPRSAVAAGNAETVREILARDQSPPAATAEKAKRLLLEARRAHRGEGAPANYGEALRLYREAEVAGSEEAGRMLALITSRPAPGGGINIEWMRQLAYVDLSQTLPVFGNPLQGQRLQREPSPLYDWLPAAWKSAHAGEPRR</sequence>
<organism evidence="2 3">
    <name type="scientific">Hydrogenophaga bisanensis</name>
    <dbReference type="NCBI Taxonomy" id="439611"/>
    <lineage>
        <taxon>Bacteria</taxon>
        <taxon>Pseudomonadati</taxon>
        <taxon>Pseudomonadota</taxon>
        <taxon>Betaproteobacteria</taxon>
        <taxon>Burkholderiales</taxon>
        <taxon>Comamonadaceae</taxon>
        <taxon>Hydrogenophaga</taxon>
    </lineage>
</organism>
<dbReference type="InterPro" id="IPR006597">
    <property type="entry name" value="Sel1-like"/>
</dbReference>
<reference evidence="3" key="1">
    <citation type="journal article" date="2019" name="Int. J. Syst. Evol. Microbiol.">
        <title>The Global Catalogue of Microorganisms (GCM) 10K type strain sequencing project: providing services to taxonomists for standard genome sequencing and annotation.</title>
        <authorList>
            <consortium name="The Broad Institute Genomics Platform"/>
            <consortium name="The Broad Institute Genome Sequencing Center for Infectious Disease"/>
            <person name="Wu L."/>
            <person name="Ma J."/>
        </authorList>
    </citation>
    <scope>NUCLEOTIDE SEQUENCE [LARGE SCALE GENOMIC DNA]</scope>
    <source>
        <strain evidence="3">CCUG 54518</strain>
    </source>
</reference>
<feature type="signal peptide" evidence="1">
    <location>
        <begin position="1"/>
        <end position="23"/>
    </location>
</feature>
<comment type="caution">
    <text evidence="2">The sequence shown here is derived from an EMBL/GenBank/DDBJ whole genome shotgun (WGS) entry which is preliminary data.</text>
</comment>
<dbReference type="SUPFAM" id="SSF81901">
    <property type="entry name" value="HCP-like"/>
    <property type="match status" value="1"/>
</dbReference>
<dbReference type="PANTHER" id="PTHR11102:SF160">
    <property type="entry name" value="ERAD-ASSOCIATED E3 UBIQUITIN-PROTEIN LIGASE COMPONENT HRD3"/>
    <property type="match status" value="1"/>
</dbReference>
<dbReference type="Gene3D" id="1.25.40.10">
    <property type="entry name" value="Tetratricopeptide repeat domain"/>
    <property type="match status" value="2"/>
</dbReference>
<keyword evidence="1" id="KW-0732">Signal</keyword>